<reference evidence="1" key="2">
    <citation type="journal article" date="2023" name="Science">
        <title>Genomic signatures of disease resistance in endangered staghorn corals.</title>
        <authorList>
            <person name="Vollmer S.V."/>
            <person name="Selwyn J.D."/>
            <person name="Despard B.A."/>
            <person name="Roesel C.L."/>
        </authorList>
    </citation>
    <scope>NUCLEOTIDE SEQUENCE</scope>
    <source>
        <strain evidence="1">K2</strain>
    </source>
</reference>
<dbReference type="EMBL" id="JARQWQ010000041">
    <property type="protein sequence ID" value="KAK2559255.1"/>
    <property type="molecule type" value="Genomic_DNA"/>
</dbReference>
<comment type="caution">
    <text evidence="1">The sequence shown here is derived from an EMBL/GenBank/DDBJ whole genome shotgun (WGS) entry which is preliminary data.</text>
</comment>
<dbReference type="Proteomes" id="UP001249851">
    <property type="component" value="Unassembled WGS sequence"/>
</dbReference>
<gene>
    <name evidence="1" type="ORF">P5673_018398</name>
</gene>
<keyword evidence="2" id="KW-1185">Reference proteome</keyword>
<accession>A0AAD9QE66</accession>
<proteinExistence type="predicted"/>
<feature type="non-terminal residue" evidence="1">
    <location>
        <position position="97"/>
    </location>
</feature>
<organism evidence="1 2">
    <name type="scientific">Acropora cervicornis</name>
    <name type="common">Staghorn coral</name>
    <dbReference type="NCBI Taxonomy" id="6130"/>
    <lineage>
        <taxon>Eukaryota</taxon>
        <taxon>Metazoa</taxon>
        <taxon>Cnidaria</taxon>
        <taxon>Anthozoa</taxon>
        <taxon>Hexacorallia</taxon>
        <taxon>Scleractinia</taxon>
        <taxon>Astrocoeniina</taxon>
        <taxon>Acroporidae</taxon>
        <taxon>Acropora</taxon>
    </lineage>
</organism>
<name>A0AAD9QE66_ACRCE</name>
<dbReference type="AlphaFoldDB" id="A0AAD9QE66"/>
<reference evidence="1" key="1">
    <citation type="journal article" date="2023" name="G3 (Bethesda)">
        <title>Whole genome assembly and annotation of the endangered Caribbean coral Acropora cervicornis.</title>
        <authorList>
            <person name="Selwyn J.D."/>
            <person name="Vollmer S.V."/>
        </authorList>
    </citation>
    <scope>NUCLEOTIDE SEQUENCE</scope>
    <source>
        <strain evidence="1">K2</strain>
    </source>
</reference>
<protein>
    <submittedName>
        <fullName evidence="1">Uncharacterized protein</fullName>
    </submittedName>
</protein>
<evidence type="ECO:0000313" key="1">
    <source>
        <dbReference type="EMBL" id="KAK2559255.1"/>
    </source>
</evidence>
<evidence type="ECO:0000313" key="2">
    <source>
        <dbReference type="Proteomes" id="UP001249851"/>
    </source>
</evidence>
<sequence length="97" mass="11158">MANSQATQGTEVNQATEVDQFLNYNYKDKKVIRNGSVNDLETFLKNKFSSTTEHGNSSTINRINYSTNTKYTIFNSGYVTVNFIQELERFKSREKKA</sequence>